<name>A0A6F9DH80_9ASCI</name>
<evidence type="ECO:0000256" key="1">
    <source>
        <dbReference type="SAM" id="MobiDB-lite"/>
    </source>
</evidence>
<feature type="region of interest" description="Disordered" evidence="1">
    <location>
        <begin position="75"/>
        <end position="94"/>
    </location>
</feature>
<accession>A0A6F9DH80</accession>
<dbReference type="AlphaFoldDB" id="A0A6F9DH80"/>
<reference evidence="2" key="1">
    <citation type="submission" date="2020-04" db="EMBL/GenBank/DDBJ databases">
        <authorList>
            <person name="Neveu A P."/>
        </authorList>
    </citation>
    <scope>NUCLEOTIDE SEQUENCE</scope>
    <source>
        <tissue evidence="2">Whole embryo</tissue>
    </source>
</reference>
<gene>
    <name evidence="2" type="primary">LOC100183107</name>
</gene>
<proteinExistence type="evidence at transcript level"/>
<protein>
    <submittedName>
        <fullName evidence="2">Uncharacterized protein LOC100183107</fullName>
    </submittedName>
</protein>
<sequence>MFRSFQLLPTPLAAASTSKDVYRSVKKQKYLKEHGVKRKAEGFVPPVSSRRAMLYNTRSLQDVLPFLQIGKDLTTRDEDRGTTDQSDEASSSDSHVIELNNCDLVECPIASDNNRFHKQQGDENLDAIVDARCEEGERKANAIKANVKKQQEIAWAAEADGKKNEDKRDFITRLKNLPDIAGQTVRKLKDEISNGWEKLFKPTEEEEKDESGTIIEQKVEDGKIDGSASGAVTYTTNLTITAGTIGSNLKGDKGNDDEPCCSGINQNQPKNCGKVDYTKTANITAGVIDGLFNSGSNSAHSTGGAAEGSGNKINSPEGCEYVSYNNAMTVVADKIGSGASVDTAGAKPVDNPGSNLVYQSPLMSGSTTYNNKTNTVIGNPSMSPAPPLYYHNGLPTNTLSTEEQPHQALRVQQVDPVTFGSTKTKQVPVYMWSQQMESYLRSQNGKYKIIPVQVENTAQNFALVHGQMFQAVGG</sequence>
<organism evidence="2">
    <name type="scientific">Phallusia mammillata</name>
    <dbReference type="NCBI Taxonomy" id="59560"/>
    <lineage>
        <taxon>Eukaryota</taxon>
        <taxon>Metazoa</taxon>
        <taxon>Chordata</taxon>
        <taxon>Tunicata</taxon>
        <taxon>Ascidiacea</taxon>
        <taxon>Phlebobranchia</taxon>
        <taxon>Ascidiidae</taxon>
        <taxon>Phallusia</taxon>
    </lineage>
</organism>
<dbReference type="EMBL" id="LR786910">
    <property type="protein sequence ID" value="CAB3262772.1"/>
    <property type="molecule type" value="mRNA"/>
</dbReference>
<evidence type="ECO:0000313" key="2">
    <source>
        <dbReference type="EMBL" id="CAB3262772.1"/>
    </source>
</evidence>